<feature type="compositionally biased region" description="Low complexity" evidence="5">
    <location>
        <begin position="1565"/>
        <end position="1645"/>
    </location>
</feature>
<feature type="compositionally biased region" description="Low complexity" evidence="5">
    <location>
        <begin position="528"/>
        <end position="542"/>
    </location>
</feature>
<comment type="subcellular location">
    <subcellularLocation>
        <location evidence="1">Nucleus</location>
    </subcellularLocation>
</comment>
<keyword evidence="2" id="KW-0813">Transport</keyword>
<feature type="region of interest" description="Disordered" evidence="5">
    <location>
        <begin position="1308"/>
        <end position="1650"/>
    </location>
</feature>
<evidence type="ECO:0000256" key="5">
    <source>
        <dbReference type="SAM" id="MobiDB-lite"/>
    </source>
</evidence>
<evidence type="ECO:0000259" key="6">
    <source>
        <dbReference type="Pfam" id="PF16755"/>
    </source>
</evidence>
<feature type="compositionally biased region" description="Acidic residues" evidence="5">
    <location>
        <begin position="1119"/>
        <end position="1150"/>
    </location>
</feature>
<reference evidence="7 8" key="1">
    <citation type="journal article" date="2020" name="Fungal Divers.">
        <title>Resolving the Mortierellaceae phylogeny through synthesis of multi-gene phylogenetics and phylogenomics.</title>
        <authorList>
            <person name="Vandepol N."/>
            <person name="Liber J."/>
            <person name="Desiro A."/>
            <person name="Na H."/>
            <person name="Kennedy M."/>
            <person name="Barry K."/>
            <person name="Grigoriev I.V."/>
            <person name="Miller A.N."/>
            <person name="O'Donnell K."/>
            <person name="Stajich J.E."/>
            <person name="Bonito G."/>
        </authorList>
    </citation>
    <scope>NUCLEOTIDE SEQUENCE [LARGE SCALE GENOMIC DNA]</scope>
    <source>
        <strain evidence="7 8">AD045</strain>
    </source>
</reference>
<feature type="region of interest" description="Disordered" evidence="5">
    <location>
        <begin position="523"/>
        <end position="568"/>
    </location>
</feature>
<accession>A0ABQ7KHN8</accession>
<evidence type="ECO:0000256" key="1">
    <source>
        <dbReference type="ARBA" id="ARBA00004123"/>
    </source>
</evidence>
<feature type="region of interest" description="Disordered" evidence="5">
    <location>
        <begin position="820"/>
        <end position="839"/>
    </location>
</feature>
<dbReference type="InterPro" id="IPR015943">
    <property type="entry name" value="WD40/YVTN_repeat-like_dom_sf"/>
</dbReference>
<feature type="compositionally biased region" description="Polar residues" evidence="5">
    <location>
        <begin position="1458"/>
        <end position="1467"/>
    </location>
</feature>
<dbReference type="EMBL" id="JAAAIM010000001">
    <property type="protein sequence ID" value="KAG0299058.1"/>
    <property type="molecule type" value="Genomic_DNA"/>
</dbReference>
<feature type="compositionally biased region" description="Acidic residues" evidence="5">
    <location>
        <begin position="1354"/>
        <end position="1402"/>
    </location>
</feature>
<protein>
    <recommendedName>
        <fullName evidence="6">Nucleoporin Nup159/Nup146 N-terminal domain-containing protein</fullName>
    </recommendedName>
</protein>
<keyword evidence="3" id="KW-0539">Nucleus</keyword>
<dbReference type="SUPFAM" id="SSF117289">
    <property type="entry name" value="Nucleoporin domain"/>
    <property type="match status" value="1"/>
</dbReference>
<name>A0ABQ7KHN8_9FUNG</name>
<feature type="domain" description="Nucleoporin Nup159/Nup146 N-terminal" evidence="6">
    <location>
        <begin position="43"/>
        <end position="398"/>
    </location>
</feature>
<evidence type="ECO:0000256" key="3">
    <source>
        <dbReference type="ARBA" id="ARBA00023242"/>
    </source>
</evidence>
<feature type="region of interest" description="Disordered" evidence="5">
    <location>
        <begin position="1665"/>
        <end position="1700"/>
    </location>
</feature>
<feature type="compositionally biased region" description="Polar residues" evidence="5">
    <location>
        <begin position="926"/>
        <end position="943"/>
    </location>
</feature>
<feature type="compositionally biased region" description="Basic and acidic residues" evidence="5">
    <location>
        <begin position="1151"/>
        <end position="1163"/>
    </location>
</feature>
<proteinExistence type="predicted"/>
<feature type="coiled-coil region" evidence="4">
    <location>
        <begin position="723"/>
        <end position="750"/>
    </location>
</feature>
<comment type="caution">
    <text evidence="7">The sequence shown here is derived from an EMBL/GenBank/DDBJ whole genome shotgun (WGS) entry which is preliminary data.</text>
</comment>
<feature type="region of interest" description="Disordered" evidence="5">
    <location>
        <begin position="1934"/>
        <end position="1979"/>
    </location>
</feature>
<sequence>MAEPRIEETEVDFTPCTDIAFKQLKNSVELTLSDRLPDEIAANANIFVLSNTYGYFVAGQNEGFLIDKLSSLRSAFENGEVSAPNKYDEAARVEISGETISHIRLSADELTVIVGLRGGLIYLYSVTKLLSKTKGAKPMALLDLGCEISDIRPNPAADRNGLLAVMLDNRTIKMINMDGTITATLDKHKYTAMAWSSKGKQIMCGTENGRLYQIDPEGVLKKEHLPTPDNDGHQGKFTTISWLETAVFIVVYNEQPEEDGTPSFVSDFCVISKEDKTKPTKFTRYRDNLCFPIPNDICGTNYYISTSLKTLSKSYKEFMVVGFSASTDITTIARSQDGEWMMLDLPEVDRPMVTGSEPCMMGMAIDLTATKPLEPLEEEGPEVPAAPVLYIYNNLGQLSAYSILELPVAKKGLASGSMVQPKALPQAASVTKVTPAAKATLGPKTTTVSKAASVTPSMAKVAVSPATPSAEVKASPAFSFGAAVAASAKPGFSPAAGFKTGAPATGPSAFAAPTPKVSFGATTSAFGSASPSPREASRSFAPNPVVTPNPAFQQNTTAPPKPPGTMQKILQENEPPLRVVRKKSVADAPSAPAPKVSAAMDALSRQLENTYLAMTEELKTLHSHVRETEELVKAREHVFGELDQFMLVTEKRIKAAEKTKVLAESVSKDFTNLQTDLVKVMTKRDEIGKLLEARKDPTLLEKVLSSELSPAQASMQDRMTQTIETIDSRLRDLEKHVESMNSEANKLRHGQFAEHPTLDSIRRSIRHISTALISRQSELDRLSNDLDNLAITESISPQHGSTLNVSAKGSIAAQNKDSIHPRSFASVPGPQPSEQSKAALARELRRVFTANSRFTAILNAPGSTVSGAPLSVLPKLKEVEFVPAFEPRRSERKRRLAAAAASQPEAPSTATTPSSLTMPAPAATPVQSSDQVGPALGSSSAPTLGATGTTTVVSTLSPAFGFQTAVSPVPAPAFGAPQTSSPFSSAPMSAKAAPTFGTPSMPSFSTMPAAAASMSFGTSKAPAFSGFQVPKSEPSAAPAFSVAPSLPTTPSFSAAPISQPAWSFSNTSTPPQSAGFAGFQVPSSVGTGARVTPAPAPAFSFAKPVLEKEPEVDLNAQKDEDEDEEEEVDEDEEQDEAQYDDEGEYEDEEEGHYHQARYEHDGQVYELEDDGSEPETWGSDTDQRDFDQGEEGEEENEGEEGQYEEEDDEQSEGEGATTPALASSEKKDPSAKTAWAAPGFSFPATASAASTTAAVDSTNPAFLFFTAAANKPKESDVKAAPITQSAFGTTPGGNTFGSTATFAFGAPQAAASKPAPVSAFGQKPSIPTAREPVKAEESDDEEEDLPDEEHRDLPDEEQESDVDDDQDEEQEALGSEVEEEGEFDEDGSEVEEEENDADEDSDKESALTAVQMKSSFAPSTASNAKSSNLESSGLDFSKVGFGGSAQKGGEIASPFAKSASSTPNTSHFGAAPAFGSASDVKATSERSLDMPFVKLPRTRRESRDSLDSNTTDDEDQAVPTGSEPSSPVLGFGKASKGTSGGLDSFNLSLGSEQAKTDKKPAWGESSFSSWASASQSSVAPQSAWDAGSTLGSSQSASSASPFAAVPTSGPGASSSPFAAAATAPSALTSTPASSATTTTTPAAWGTTGGFGQASTLGSGFGSNATGFGQTSQAPATTGSVFGQTSQSGSATGFGQTSALGSSTGFGQVSTPATGAGFGQTSTIGSGFGQSSIPGAGSTFGQTSTAGSATGFGQTSTLGAGTGFGQASQLGAGSAFGQTAQIGGGTAFGQTSQMGSGFGQTAFGQPSQIAGGAFGKPAASGFASASTQSNFGAFASSGTNAFAAASQSSVNVLDQSSGGNVFGAGGGFGDSSTSKFGSGGGGGAFGGGTGFGGASTAFAGANNAFGAAGNNAGGFGGGGGFGASTGQSAFGTAAGQGTSVFGQPQQGQANTGFGSNQTNTGFGSSQANINPNKPSFSGFR</sequence>
<evidence type="ECO:0000313" key="8">
    <source>
        <dbReference type="Proteomes" id="UP001194696"/>
    </source>
</evidence>
<organism evidence="7 8">
    <name type="scientific">Linnemannia gamsii</name>
    <dbReference type="NCBI Taxonomy" id="64522"/>
    <lineage>
        <taxon>Eukaryota</taxon>
        <taxon>Fungi</taxon>
        <taxon>Fungi incertae sedis</taxon>
        <taxon>Mucoromycota</taxon>
        <taxon>Mortierellomycotina</taxon>
        <taxon>Mortierellomycetes</taxon>
        <taxon>Mortierellales</taxon>
        <taxon>Mortierellaceae</taxon>
        <taxon>Linnemannia</taxon>
    </lineage>
</organism>
<feature type="compositionally biased region" description="Low complexity" evidence="5">
    <location>
        <begin position="897"/>
        <end position="925"/>
    </location>
</feature>
<evidence type="ECO:0000256" key="4">
    <source>
        <dbReference type="SAM" id="Coils"/>
    </source>
</evidence>
<evidence type="ECO:0000313" key="7">
    <source>
        <dbReference type="EMBL" id="KAG0299058.1"/>
    </source>
</evidence>
<dbReference type="InterPro" id="IPR039462">
    <property type="entry name" value="Nup159/Nup146_N"/>
</dbReference>
<feature type="compositionally biased region" description="Acidic residues" evidence="5">
    <location>
        <begin position="1337"/>
        <end position="1347"/>
    </location>
</feature>
<feature type="compositionally biased region" description="Acidic residues" evidence="5">
    <location>
        <begin position="1188"/>
        <end position="1212"/>
    </location>
</feature>
<gene>
    <name evidence="7" type="ORF">BGZ96_000061</name>
</gene>
<keyword evidence="8" id="KW-1185">Reference proteome</keyword>
<feature type="compositionally biased region" description="Low complexity" evidence="5">
    <location>
        <begin position="1308"/>
        <end position="1320"/>
    </location>
</feature>
<dbReference type="Proteomes" id="UP001194696">
    <property type="component" value="Unassembled WGS sequence"/>
</dbReference>
<feature type="region of interest" description="Disordered" evidence="5">
    <location>
        <begin position="888"/>
        <end position="943"/>
    </location>
</feature>
<dbReference type="Pfam" id="PF16755">
    <property type="entry name" value="Beta-prop_NUP159_NUP214"/>
    <property type="match status" value="1"/>
</dbReference>
<evidence type="ECO:0000256" key="2">
    <source>
        <dbReference type="ARBA" id="ARBA00022448"/>
    </source>
</evidence>
<keyword evidence="4" id="KW-0175">Coiled coil</keyword>
<dbReference type="Gene3D" id="2.130.10.10">
    <property type="entry name" value="YVTN repeat-like/Quinoprotein amine dehydrogenase"/>
    <property type="match status" value="1"/>
</dbReference>
<feature type="compositionally biased region" description="Polar residues" evidence="5">
    <location>
        <begin position="1411"/>
        <end position="1431"/>
    </location>
</feature>
<feature type="region of interest" description="Disordered" evidence="5">
    <location>
        <begin position="1716"/>
        <end position="1744"/>
    </location>
</feature>
<feature type="region of interest" description="Disordered" evidence="5">
    <location>
        <begin position="1101"/>
        <end position="1236"/>
    </location>
</feature>